<proteinExistence type="predicted"/>
<dbReference type="SUPFAM" id="SSF56176">
    <property type="entry name" value="FAD-binding/transporter-associated domain-like"/>
    <property type="match status" value="1"/>
</dbReference>
<dbReference type="GO" id="GO:0071949">
    <property type="term" value="F:FAD binding"/>
    <property type="evidence" value="ECO:0007669"/>
    <property type="project" value="InterPro"/>
</dbReference>
<keyword evidence="1" id="KW-0274">FAD</keyword>
<reference evidence="3 4" key="1">
    <citation type="submission" date="2015-01" db="EMBL/GenBank/DDBJ databases">
        <title>Genome Sequence of Magnetospirillum magnetotacticum Strain MS-1.</title>
        <authorList>
            <person name="Marinov G.K."/>
            <person name="Smalley M.D."/>
            <person name="DeSalvo G."/>
        </authorList>
    </citation>
    <scope>NUCLEOTIDE SEQUENCE [LARGE SCALE GENOMIC DNA]</scope>
    <source>
        <strain evidence="3 4">MS-1</strain>
    </source>
</reference>
<dbReference type="GO" id="GO:0016899">
    <property type="term" value="F:oxidoreductase activity, acting on the CH-OH group of donors, oxygen as acceptor"/>
    <property type="evidence" value="ECO:0007669"/>
    <property type="project" value="InterPro"/>
</dbReference>
<keyword evidence="4" id="KW-1185">Reference proteome</keyword>
<gene>
    <name evidence="3" type="ORF">CCC_02161</name>
</gene>
<dbReference type="InterPro" id="IPR010031">
    <property type="entry name" value="FAD_lactone_oxidase-like"/>
</dbReference>
<dbReference type="AlphaFoldDB" id="A0A0C2V0X1"/>
<organism evidence="3 4">
    <name type="scientific">Paramagnetospirillum magnetotacticum MS-1</name>
    <dbReference type="NCBI Taxonomy" id="272627"/>
    <lineage>
        <taxon>Bacteria</taxon>
        <taxon>Pseudomonadati</taxon>
        <taxon>Pseudomonadota</taxon>
        <taxon>Alphaproteobacteria</taxon>
        <taxon>Rhodospirillales</taxon>
        <taxon>Magnetospirillaceae</taxon>
        <taxon>Paramagnetospirillum</taxon>
    </lineage>
</organism>
<dbReference type="InterPro" id="IPR036318">
    <property type="entry name" value="FAD-bd_PCMH-like_sf"/>
</dbReference>
<evidence type="ECO:0000313" key="4">
    <source>
        <dbReference type="Proteomes" id="UP000031971"/>
    </source>
</evidence>
<dbReference type="Pfam" id="PF01565">
    <property type="entry name" value="FAD_binding_4"/>
    <property type="match status" value="1"/>
</dbReference>
<dbReference type="PROSITE" id="PS51387">
    <property type="entry name" value="FAD_PCMH"/>
    <property type="match status" value="1"/>
</dbReference>
<name>A0A0C2V0X1_PARME</name>
<evidence type="ECO:0000259" key="2">
    <source>
        <dbReference type="PROSITE" id="PS51387"/>
    </source>
</evidence>
<evidence type="ECO:0000313" key="3">
    <source>
        <dbReference type="EMBL" id="KIL98711.1"/>
    </source>
</evidence>
<evidence type="ECO:0000256" key="1">
    <source>
        <dbReference type="ARBA" id="ARBA00022827"/>
    </source>
</evidence>
<feature type="domain" description="FAD-binding PCMH-type" evidence="2">
    <location>
        <begin position="1"/>
        <end position="122"/>
    </location>
</feature>
<dbReference type="PANTHER" id="PTHR43762:SF1">
    <property type="entry name" value="D-ARABINONO-1,4-LACTONE OXIDASE"/>
    <property type="match status" value="1"/>
</dbReference>
<dbReference type="PANTHER" id="PTHR43762">
    <property type="entry name" value="L-GULONOLACTONE OXIDASE"/>
    <property type="match status" value="1"/>
</dbReference>
<dbReference type="Gene3D" id="3.30.465.10">
    <property type="match status" value="1"/>
</dbReference>
<keyword evidence="1" id="KW-0285">Flavoprotein</keyword>
<comment type="caution">
    <text evidence="3">The sequence shown here is derived from an EMBL/GenBank/DDBJ whole genome shotgun (WGS) entry which is preliminary data.</text>
</comment>
<dbReference type="EMBL" id="JXSL01000027">
    <property type="protein sequence ID" value="KIL98711.1"/>
    <property type="molecule type" value="Genomic_DNA"/>
</dbReference>
<dbReference type="STRING" id="272627.CCC_02161"/>
<dbReference type="InterPro" id="IPR016166">
    <property type="entry name" value="FAD-bd_PCMH"/>
</dbReference>
<sequence>MDMRRFNRILAFDPTVPTVTAEAGATLGRLFDFLAPQGFQLAVQPGYPDITIGGAIGGNVHGKNPRAHGCFGQWVEAIELFHPSHGPLSMSREQNPDLFEMTIGGLGLTGVILRARLRLVPLSANTIRVEPRRVATPEEAADILKVCPPDAEHLYSWHDLAAPGRRGPGIVFVGRHEGEGERAACLARYRPLKPGARGLLPGVLRHRAGIALVNAIQWAQWRHVRDLGVAAATFPFAATPQFFALFGRNGFLEHQSLVPWERASDYIDGLRDLIRRFGVTPGLMVMKPFGGNPGLLRFEGDGLSIAVEVAAGPECLKLFAGLDQLDAVLGCRPNIIKDARLPQAVVKAAYPEYDLFRQRLVAFDPDRLMRSILSERIGL</sequence>
<accession>A0A0C2V0X1</accession>
<protein>
    <submittedName>
        <fullName evidence="3">Putative oxidoreductase</fullName>
    </submittedName>
</protein>
<dbReference type="InterPro" id="IPR016169">
    <property type="entry name" value="FAD-bd_PCMH_sub2"/>
</dbReference>
<dbReference type="InterPro" id="IPR006094">
    <property type="entry name" value="Oxid_FAD_bind_N"/>
</dbReference>
<dbReference type="Proteomes" id="UP000031971">
    <property type="component" value="Unassembled WGS sequence"/>
</dbReference>